<evidence type="ECO:0000313" key="2">
    <source>
        <dbReference type="Proteomes" id="UP000827976"/>
    </source>
</evidence>
<accession>A0ACB7W0B4</accession>
<protein>
    <submittedName>
        <fullName evidence="1">Ulp1 peptidase protein</fullName>
        <ecNumber evidence="1">3.4.22.68</ecNumber>
    </submittedName>
</protein>
<dbReference type="Proteomes" id="UP000827976">
    <property type="component" value="Chromosome 5"/>
</dbReference>
<proteinExistence type="predicted"/>
<gene>
    <name evidence="1" type="ORF">IHE45_05G025600</name>
</gene>
<dbReference type="EC" id="3.4.22.68" evidence="1"/>
<dbReference type="EMBL" id="CM037015">
    <property type="protein sequence ID" value="KAH7680918.1"/>
    <property type="molecule type" value="Genomic_DNA"/>
</dbReference>
<name>A0ACB7W0B4_DIOAL</name>
<evidence type="ECO:0000313" key="1">
    <source>
        <dbReference type="EMBL" id="KAH7680918.1"/>
    </source>
</evidence>
<reference evidence="2" key="1">
    <citation type="journal article" date="2022" name="Nat. Commun.">
        <title>Chromosome evolution and the genetic basis of agronomically important traits in greater yam.</title>
        <authorList>
            <person name="Bredeson J.V."/>
            <person name="Lyons J.B."/>
            <person name="Oniyinde I.O."/>
            <person name="Okereke N.R."/>
            <person name="Kolade O."/>
            <person name="Nnabue I."/>
            <person name="Nwadili C.O."/>
            <person name="Hribova E."/>
            <person name="Parker M."/>
            <person name="Nwogha J."/>
            <person name="Shu S."/>
            <person name="Carlson J."/>
            <person name="Kariba R."/>
            <person name="Muthemba S."/>
            <person name="Knop K."/>
            <person name="Barton G.J."/>
            <person name="Sherwood A.V."/>
            <person name="Lopez-Montes A."/>
            <person name="Asiedu R."/>
            <person name="Jamnadass R."/>
            <person name="Muchugi A."/>
            <person name="Goodstein D."/>
            <person name="Egesi C.N."/>
            <person name="Featherston J."/>
            <person name="Asfaw A."/>
            <person name="Simpson G.G."/>
            <person name="Dolezel J."/>
            <person name="Hendre P.S."/>
            <person name="Van Deynze A."/>
            <person name="Kumar P.L."/>
            <person name="Obidiegwu J.E."/>
            <person name="Bhattacharjee R."/>
            <person name="Rokhsar D.S."/>
        </authorList>
    </citation>
    <scope>NUCLEOTIDE SEQUENCE [LARGE SCALE GENOMIC DNA]</scope>
    <source>
        <strain evidence="2">cv. TDa95/00328</strain>
    </source>
</reference>
<sequence length="315" mass="36726">MAASAGENRVITRSHTRKAKEQLNNTEDRLSSFFYSLPRYGRSQKLRSSRPSHSNDEKKLDTNMFESYLEDLWNSISEEKRSSYTYLDCLWFSLHKKGLAKENVLKWIKKKQIFSRKYVFIPIVCWRHWSLLIFCNFGEKRPSNTKRPCMLLLDSLQQADPGKLEPDIRRFVLDIYGAEARKEKEAVISKIPLFIPKVPQQRNGEECGIFVLYFIYLFVQNAPTSFSLDGYPYFLKEDWFTPDDLESFRKKIHSFECSKNIESDTRQQRHLGGSDLCDLTPECREAVSSSESQNVVTKKEWALVPGSNGMIVDIQ</sequence>
<comment type="caution">
    <text evidence="1">The sequence shown here is derived from an EMBL/GenBank/DDBJ whole genome shotgun (WGS) entry which is preliminary data.</text>
</comment>
<organism evidence="1 2">
    <name type="scientific">Dioscorea alata</name>
    <name type="common">Purple yam</name>
    <dbReference type="NCBI Taxonomy" id="55571"/>
    <lineage>
        <taxon>Eukaryota</taxon>
        <taxon>Viridiplantae</taxon>
        <taxon>Streptophyta</taxon>
        <taxon>Embryophyta</taxon>
        <taxon>Tracheophyta</taxon>
        <taxon>Spermatophyta</taxon>
        <taxon>Magnoliopsida</taxon>
        <taxon>Liliopsida</taxon>
        <taxon>Dioscoreales</taxon>
        <taxon>Dioscoreaceae</taxon>
        <taxon>Dioscorea</taxon>
    </lineage>
</organism>
<keyword evidence="2" id="KW-1185">Reference proteome</keyword>
<keyword evidence="1" id="KW-0378">Hydrolase</keyword>